<dbReference type="InterPro" id="IPR000572">
    <property type="entry name" value="OxRdtase_Mopterin-bd_dom"/>
</dbReference>
<dbReference type="SUPFAM" id="SSF56524">
    <property type="entry name" value="Oxidoreductase molybdopterin-binding domain"/>
    <property type="match status" value="1"/>
</dbReference>
<dbReference type="Pfam" id="PF00174">
    <property type="entry name" value="Oxidored_molyb"/>
    <property type="match status" value="1"/>
</dbReference>
<dbReference type="EMBL" id="CAEZTQ010000033">
    <property type="protein sequence ID" value="CAB4567614.1"/>
    <property type="molecule type" value="Genomic_DNA"/>
</dbReference>
<accession>A0A6J6DWP3</accession>
<dbReference type="InterPro" id="IPR036374">
    <property type="entry name" value="OxRdtase_Mopterin-bd_sf"/>
</dbReference>
<feature type="domain" description="Oxidoreductase molybdopterin-binding" evidence="1">
    <location>
        <begin position="37"/>
        <end position="183"/>
    </location>
</feature>
<reference evidence="2" key="1">
    <citation type="submission" date="2020-05" db="EMBL/GenBank/DDBJ databases">
        <authorList>
            <person name="Chiriac C."/>
            <person name="Salcher M."/>
            <person name="Ghai R."/>
            <person name="Kavagutti S V."/>
        </authorList>
    </citation>
    <scope>NUCLEOTIDE SEQUENCE</scope>
</reference>
<organism evidence="2">
    <name type="scientific">freshwater metagenome</name>
    <dbReference type="NCBI Taxonomy" id="449393"/>
    <lineage>
        <taxon>unclassified sequences</taxon>
        <taxon>metagenomes</taxon>
        <taxon>ecological metagenomes</taxon>
    </lineage>
</organism>
<proteinExistence type="predicted"/>
<dbReference type="Gene3D" id="3.90.420.10">
    <property type="entry name" value="Oxidoreductase, molybdopterin-binding domain"/>
    <property type="match status" value="1"/>
</dbReference>
<dbReference type="CDD" id="cd02109">
    <property type="entry name" value="arch_bact_SO_family_Moco"/>
    <property type="match status" value="1"/>
</dbReference>
<sequence>MGFFDRNRKEVEEQGYDPNRLPPGQYLTDRFPVLHVGDVPTYSPGEWNLAVGGLVDNSFTLTFEELTALPSVTLTTDIHCVTKWSKFDTVWRGVKLKDLLDTAGIQSDATHVMGVAEYGYTANLPLEDALRDESMVVWEYDGEPIEPIHGGPVRLLVPNLYFWKSPKWLRGIELMNADKPGFWERNGYHMYGDPFLEQRHWGD</sequence>
<protein>
    <submittedName>
        <fullName evidence="2">Unannotated protein</fullName>
    </submittedName>
</protein>
<dbReference type="AlphaFoldDB" id="A0A6J6DWP3"/>
<evidence type="ECO:0000313" key="2">
    <source>
        <dbReference type="EMBL" id="CAB4567614.1"/>
    </source>
</evidence>
<gene>
    <name evidence="2" type="ORF">UFOPK1704_00266</name>
</gene>
<name>A0A6J6DWP3_9ZZZZ</name>
<dbReference type="PANTHER" id="PTHR43032:SF4">
    <property type="entry name" value="OXIDOREDUCTASE MOLYBDOPTERIN-BINDING DOMAIN-CONTAINING PROTEIN"/>
    <property type="match status" value="1"/>
</dbReference>
<dbReference type="PANTHER" id="PTHR43032">
    <property type="entry name" value="PROTEIN-METHIONINE-SULFOXIDE REDUCTASE"/>
    <property type="match status" value="1"/>
</dbReference>
<evidence type="ECO:0000259" key="1">
    <source>
        <dbReference type="Pfam" id="PF00174"/>
    </source>
</evidence>